<comment type="caution">
    <text evidence="1">The sequence shown here is derived from an EMBL/GenBank/DDBJ whole genome shotgun (WGS) entry which is preliminary data.</text>
</comment>
<protein>
    <submittedName>
        <fullName evidence="1">Uncharacterized protein</fullName>
    </submittedName>
</protein>
<evidence type="ECO:0000313" key="2">
    <source>
        <dbReference type="Proteomes" id="UP000198287"/>
    </source>
</evidence>
<proteinExistence type="predicted"/>
<organism evidence="1 2">
    <name type="scientific">Folsomia candida</name>
    <name type="common">Springtail</name>
    <dbReference type="NCBI Taxonomy" id="158441"/>
    <lineage>
        <taxon>Eukaryota</taxon>
        <taxon>Metazoa</taxon>
        <taxon>Ecdysozoa</taxon>
        <taxon>Arthropoda</taxon>
        <taxon>Hexapoda</taxon>
        <taxon>Collembola</taxon>
        <taxon>Entomobryomorpha</taxon>
        <taxon>Isotomoidea</taxon>
        <taxon>Isotomidae</taxon>
        <taxon>Proisotominae</taxon>
        <taxon>Folsomia</taxon>
    </lineage>
</organism>
<keyword evidence="2" id="KW-1185">Reference proteome</keyword>
<sequence>MYKLQLGKSSIGEGDGYFATQDLEPGTVLLISKPFAALYVSPREKSAFSFNTSTLKYIVGVMANKIRLDPSLGRDLYKMWAGPDLKSLIDNEDSKITKVNVARIKKIYECFICRCRLCELDRSESPIVIAKRDKLLKSLAFNPTTNQYHFDPRNLIRDLETITQVEKDRAATPDLNFPMTYSGIHAIASLVLLDKCMYSDCLHILETIYAVYRNVPPNAMHPDLAAGILAPHSLVAALRLHAGTLEHVRAGDHPTLPENLKKFGIEFFTD</sequence>
<gene>
    <name evidence="1" type="ORF">Fcan01_00367</name>
</gene>
<evidence type="ECO:0000313" key="1">
    <source>
        <dbReference type="EMBL" id="OXA64465.1"/>
    </source>
</evidence>
<dbReference type="AlphaFoldDB" id="A0A226F3V0"/>
<dbReference type="Proteomes" id="UP000198287">
    <property type="component" value="Unassembled WGS sequence"/>
</dbReference>
<accession>A0A226F3V0</accession>
<name>A0A226F3V0_FOLCA</name>
<dbReference type="EMBL" id="LNIX01000001">
    <property type="protein sequence ID" value="OXA64465.1"/>
    <property type="molecule type" value="Genomic_DNA"/>
</dbReference>
<reference evidence="1 2" key="1">
    <citation type="submission" date="2015-12" db="EMBL/GenBank/DDBJ databases">
        <title>The genome of Folsomia candida.</title>
        <authorList>
            <person name="Faddeeva A."/>
            <person name="Derks M.F."/>
            <person name="Anvar Y."/>
            <person name="Smit S."/>
            <person name="Van Straalen N."/>
            <person name="Roelofs D."/>
        </authorList>
    </citation>
    <scope>NUCLEOTIDE SEQUENCE [LARGE SCALE GENOMIC DNA]</scope>
    <source>
        <strain evidence="1 2">VU population</strain>
        <tissue evidence="1">Whole body</tissue>
    </source>
</reference>